<evidence type="ECO:0000313" key="2">
    <source>
        <dbReference type="EMBL" id="SLN46859.1"/>
    </source>
</evidence>
<name>A0A1Y5SSA2_9RHOB</name>
<gene>
    <name evidence="2" type="ORF">PEL8287_02431</name>
</gene>
<keyword evidence="1" id="KW-0732">Signal</keyword>
<proteinExistence type="predicted"/>
<protein>
    <recommendedName>
        <fullName evidence="4">Porin domain-containing protein</fullName>
    </recommendedName>
</protein>
<feature type="signal peptide" evidence="1">
    <location>
        <begin position="1"/>
        <end position="24"/>
    </location>
</feature>
<dbReference type="Proteomes" id="UP000193827">
    <property type="component" value="Unassembled WGS sequence"/>
</dbReference>
<feature type="chain" id="PRO_5012124921" description="Porin domain-containing protein" evidence="1">
    <location>
        <begin position="25"/>
        <end position="464"/>
    </location>
</feature>
<accession>A0A1Y5SSA2</accession>
<dbReference type="AlphaFoldDB" id="A0A1Y5SSA2"/>
<evidence type="ECO:0000313" key="3">
    <source>
        <dbReference type="Proteomes" id="UP000193827"/>
    </source>
</evidence>
<evidence type="ECO:0008006" key="4">
    <source>
        <dbReference type="Google" id="ProtNLM"/>
    </source>
</evidence>
<dbReference type="EMBL" id="FWFL01000005">
    <property type="protein sequence ID" value="SLN46859.1"/>
    <property type="molecule type" value="Genomic_DNA"/>
</dbReference>
<reference evidence="2 3" key="1">
    <citation type="submission" date="2017-03" db="EMBL/GenBank/DDBJ databases">
        <authorList>
            <person name="Afonso C.L."/>
            <person name="Miller P.J."/>
            <person name="Scott M.A."/>
            <person name="Spackman E."/>
            <person name="Goraichik I."/>
            <person name="Dimitrov K.M."/>
            <person name="Suarez D.L."/>
            <person name="Swayne D.E."/>
        </authorList>
    </citation>
    <scope>NUCLEOTIDE SEQUENCE [LARGE SCALE GENOMIC DNA]</scope>
    <source>
        <strain evidence="2 3">CECT 8287</strain>
    </source>
</reference>
<keyword evidence="3" id="KW-1185">Reference proteome</keyword>
<sequence length="464" mass="50470">MKYGPLFTVATAGASAFVVLPLFAQEDGGLSVSLDFSQRFETASNLGLEVPDEGNTNLATTSLMLNLDSQTRTQDFSLSFGGLFREGDIPTGAGAETGFVEPQAALSFTQEGANAEFKLDAKFRQTDIAFDIPLSDFVDATGIVVIPPDFDNLSGTGKRNNFSFDTSLETGKNSTVGFLFEAGVSDLSYENTSSSSLVDNTRTNFDATMFLRPSETLTGRTELHYDLFDDQDTLDTERETWSTLFGLESEISSGTMVDISLGYEEVITDRNTGKTTESGLIGGLGIDHELANGSVFGDFTLSRNQDGQRYTVNVGREIELPRGSLRGSVGTTSLEGNSYDFVFNALFVHQLPQGAINLSADRQVSTDDNDNERIASSLDFGYDHSINNISSVGLDIKFGLVESTSTASEVERYDITASYNRELTRDWSMVSGVSYRTRDSSSVGFADSTSVFFTLDRSFDLIKR</sequence>
<organism evidence="2 3">
    <name type="scientific">Roseovarius litorisediminis</name>
    <dbReference type="NCBI Taxonomy" id="1312363"/>
    <lineage>
        <taxon>Bacteria</taxon>
        <taxon>Pseudomonadati</taxon>
        <taxon>Pseudomonadota</taxon>
        <taxon>Alphaproteobacteria</taxon>
        <taxon>Rhodobacterales</taxon>
        <taxon>Roseobacteraceae</taxon>
        <taxon>Roseovarius</taxon>
    </lineage>
</organism>
<evidence type="ECO:0000256" key="1">
    <source>
        <dbReference type="SAM" id="SignalP"/>
    </source>
</evidence>